<feature type="domain" description="ABC transmembrane type-1" evidence="9">
    <location>
        <begin position="16"/>
        <end position="298"/>
    </location>
</feature>
<dbReference type="GO" id="GO:0016887">
    <property type="term" value="F:ATP hydrolysis activity"/>
    <property type="evidence" value="ECO:0007669"/>
    <property type="project" value="InterPro"/>
</dbReference>
<evidence type="ECO:0000256" key="7">
    <source>
        <dbReference type="SAM" id="Phobius"/>
    </source>
</evidence>
<dbReference type="GO" id="GO:0005886">
    <property type="term" value="C:plasma membrane"/>
    <property type="evidence" value="ECO:0007669"/>
    <property type="project" value="UniProtKB-SubCell"/>
</dbReference>
<dbReference type="PROSITE" id="PS50893">
    <property type="entry name" value="ABC_TRANSPORTER_2"/>
    <property type="match status" value="1"/>
</dbReference>
<dbReference type="InterPro" id="IPR039421">
    <property type="entry name" value="Type_1_exporter"/>
</dbReference>
<dbReference type="AlphaFoldDB" id="A0A0E0UZG5"/>
<protein>
    <submittedName>
        <fullName evidence="10">Putative glutathione/cysteine uptake ABC transporter, fused ATP-binding and permease protein</fullName>
    </submittedName>
</protein>
<dbReference type="PANTHER" id="PTHR24221">
    <property type="entry name" value="ATP-BINDING CASSETTE SUB-FAMILY B"/>
    <property type="match status" value="1"/>
</dbReference>
<dbReference type="Proteomes" id="UP000000486">
    <property type="component" value="Chromosome"/>
</dbReference>
<dbReference type="GO" id="GO:0140359">
    <property type="term" value="F:ABC-type transporter activity"/>
    <property type="evidence" value="ECO:0007669"/>
    <property type="project" value="InterPro"/>
</dbReference>
<keyword evidence="2 7" id="KW-0812">Transmembrane</keyword>
<dbReference type="RefSeq" id="WP_012582326.1">
    <property type="nucleotide sequence ID" value="NC_017537.1"/>
</dbReference>
<dbReference type="FunFam" id="1.20.1560.10:FF:000088">
    <property type="entry name" value="Thiol reductant ABC exporter subunit CydD"/>
    <property type="match status" value="1"/>
</dbReference>
<evidence type="ECO:0000259" key="9">
    <source>
        <dbReference type="PROSITE" id="PS50929"/>
    </source>
</evidence>
<dbReference type="SMART" id="SM00382">
    <property type="entry name" value="AAA"/>
    <property type="match status" value="1"/>
</dbReference>
<dbReference type="EMBL" id="CP002816">
    <property type="protein sequence ID" value="AEH93832.1"/>
    <property type="molecule type" value="Genomic_DNA"/>
</dbReference>
<feature type="transmembrane region" description="Helical" evidence="7">
    <location>
        <begin position="49"/>
        <end position="69"/>
    </location>
</feature>
<dbReference type="FunFam" id="3.40.50.300:FF:001542">
    <property type="entry name" value="Thiol reductant ABC exporter subunit CydD"/>
    <property type="match status" value="1"/>
</dbReference>
<dbReference type="InterPro" id="IPR036640">
    <property type="entry name" value="ABC1_TM_sf"/>
</dbReference>
<evidence type="ECO:0000256" key="4">
    <source>
        <dbReference type="ARBA" id="ARBA00022840"/>
    </source>
</evidence>
<feature type="transmembrane region" description="Helical" evidence="7">
    <location>
        <begin position="235"/>
        <end position="261"/>
    </location>
</feature>
<evidence type="ECO:0000256" key="6">
    <source>
        <dbReference type="ARBA" id="ARBA00023136"/>
    </source>
</evidence>
<dbReference type="KEGG" id="lmq:LMM7_2827"/>
<dbReference type="PROSITE" id="PS50929">
    <property type="entry name" value="ABC_TM1F"/>
    <property type="match status" value="1"/>
</dbReference>
<gene>
    <name evidence="10" type="primary">cydC</name>
    <name evidence="10" type="ordered locus">LMM7_2827</name>
</gene>
<evidence type="ECO:0000256" key="3">
    <source>
        <dbReference type="ARBA" id="ARBA00022741"/>
    </source>
</evidence>
<comment type="subcellular location">
    <subcellularLocation>
        <location evidence="1">Cell membrane</location>
        <topology evidence="1">Multi-pass membrane protein</topology>
    </subcellularLocation>
</comment>
<dbReference type="SUPFAM" id="SSF90123">
    <property type="entry name" value="ABC transporter transmembrane region"/>
    <property type="match status" value="1"/>
</dbReference>
<dbReference type="PATRIC" id="fig|1030009.3.peg.2816"/>
<evidence type="ECO:0000259" key="8">
    <source>
        <dbReference type="PROSITE" id="PS50893"/>
    </source>
</evidence>
<keyword evidence="3" id="KW-0547">Nucleotide-binding</keyword>
<dbReference type="InterPro" id="IPR014216">
    <property type="entry name" value="ABC_transptr_CydD"/>
</dbReference>
<name>A0A0E0UZG5_LISMM</name>
<dbReference type="GO" id="GO:0005524">
    <property type="term" value="F:ATP binding"/>
    <property type="evidence" value="ECO:0007669"/>
    <property type="project" value="UniProtKB-KW"/>
</dbReference>
<dbReference type="CDD" id="cd18584">
    <property type="entry name" value="ABC_6TM_AarD_CydD"/>
    <property type="match status" value="1"/>
</dbReference>
<dbReference type="Gene3D" id="1.20.1560.10">
    <property type="entry name" value="ABC transporter type 1, transmembrane domain"/>
    <property type="match status" value="1"/>
</dbReference>
<evidence type="ECO:0000256" key="1">
    <source>
        <dbReference type="ARBA" id="ARBA00004651"/>
    </source>
</evidence>
<evidence type="ECO:0000313" key="11">
    <source>
        <dbReference type="Proteomes" id="UP000000486"/>
    </source>
</evidence>
<feature type="transmembrane region" description="Helical" evidence="7">
    <location>
        <begin position="156"/>
        <end position="177"/>
    </location>
</feature>
<evidence type="ECO:0000256" key="5">
    <source>
        <dbReference type="ARBA" id="ARBA00022989"/>
    </source>
</evidence>
<feature type="transmembrane region" description="Helical" evidence="7">
    <location>
        <begin position="134"/>
        <end position="150"/>
    </location>
</feature>
<dbReference type="InterPro" id="IPR027417">
    <property type="entry name" value="P-loop_NTPase"/>
</dbReference>
<organism evidence="10 11">
    <name type="scientific">Listeria monocytogenes serotype 4a (strain M7)</name>
    <dbReference type="NCBI Taxonomy" id="1030009"/>
    <lineage>
        <taxon>Bacteria</taxon>
        <taxon>Bacillati</taxon>
        <taxon>Bacillota</taxon>
        <taxon>Bacilli</taxon>
        <taxon>Bacillales</taxon>
        <taxon>Listeriaceae</taxon>
        <taxon>Listeria</taxon>
    </lineage>
</organism>
<sequence>MGKDLRNYKGIKKIMAILAVFTLVQGAAIIVMAITLARAITDLFHEHPFQSVTIQIGLFAGAYFLRHFLNVWKKQIVYRYAAKLAKTMREELLDSLFALGPRFARAEGTGKVVTMVMEGVADFRNYLELFLPKMMNMAIIPAMIWVYIAFQDWTSAFILMITLPILIVFMIILGLAAKKQADSQFETYRVLSNHFVDSLKGLETLRYLGLSHDHEGKIASVSSRYRKATMKTLRVAFMSSFALDFFTMLSIALVALFLGLGLIDGNMNLPIALSVLILAPEYFLPVREVGSDYHATLDGQEAGRVIQGIIDQAKAEKPETNALPLTTFAENTEFSFENITVKHGADDADSLHEANFTVKGFEKIGIIGATGAGKSTLIDVLSGFLPPTSGDFRWNGESGVSLASSDWQTQVTYIPQHPYLFHDTIAGNIRFYHPNSTDEEMKKAAESAGLNKLVAGLEDGYETLVGEAGRMLSGGQEQRVALARAFLTDRPIVLMDEPTAHLDIETEYELKKPMLDLFENRLVFFATHRLHWMLEMDRIIVLDHGAVVETGTHEELLSRKGFYYNLVKAQLEEV</sequence>
<evidence type="ECO:0000313" key="10">
    <source>
        <dbReference type="EMBL" id="AEH93832.1"/>
    </source>
</evidence>
<dbReference type="PANTHER" id="PTHR24221:SF614">
    <property type="entry name" value="GLUTATHIONE_L-CYSTEINE TRANSPORT SYSTEM ATP-BINDING_PERMEASE PROTEIN CYDC"/>
    <property type="match status" value="1"/>
</dbReference>
<keyword evidence="4 10" id="KW-0067">ATP-binding</keyword>
<keyword evidence="5 7" id="KW-1133">Transmembrane helix</keyword>
<dbReference type="InterPro" id="IPR003439">
    <property type="entry name" value="ABC_transporter-like_ATP-bd"/>
</dbReference>
<evidence type="ECO:0000256" key="2">
    <source>
        <dbReference type="ARBA" id="ARBA00022692"/>
    </source>
</evidence>
<dbReference type="SUPFAM" id="SSF52540">
    <property type="entry name" value="P-loop containing nucleoside triphosphate hydrolases"/>
    <property type="match status" value="1"/>
</dbReference>
<dbReference type="NCBIfam" id="TIGR02857">
    <property type="entry name" value="CydD"/>
    <property type="match status" value="1"/>
</dbReference>
<dbReference type="GO" id="GO:0034040">
    <property type="term" value="F:ATPase-coupled lipid transmembrane transporter activity"/>
    <property type="evidence" value="ECO:0007669"/>
    <property type="project" value="TreeGrafter"/>
</dbReference>
<proteinExistence type="predicted"/>
<dbReference type="InterPro" id="IPR003593">
    <property type="entry name" value="AAA+_ATPase"/>
</dbReference>
<dbReference type="HOGENOM" id="CLU_000604_84_9_9"/>
<feature type="domain" description="ABC transporter" evidence="8">
    <location>
        <begin position="334"/>
        <end position="569"/>
    </location>
</feature>
<dbReference type="InterPro" id="IPR011527">
    <property type="entry name" value="ABC1_TM_dom"/>
</dbReference>
<reference evidence="10 11" key="1">
    <citation type="journal article" date="2011" name="J. Bacteriol.">
        <title>Genome sequence of the nonpathogenic Listeria monocytogenes serovar 4a strain M7.</title>
        <authorList>
            <person name="Chen J."/>
            <person name="Xia Y."/>
            <person name="Cheng C."/>
            <person name="Fang C."/>
            <person name="Shan Y."/>
            <person name="Jin G."/>
            <person name="Fang W."/>
        </authorList>
    </citation>
    <scope>NUCLEOTIDE SEQUENCE [LARGE SCALE GENOMIC DNA]</scope>
    <source>
        <strain evidence="10 11">M7</strain>
    </source>
</reference>
<keyword evidence="6 7" id="KW-0472">Membrane</keyword>
<accession>A0A0E0UZG5</accession>
<dbReference type="GO" id="GO:0042883">
    <property type="term" value="P:cysteine transport"/>
    <property type="evidence" value="ECO:0007669"/>
    <property type="project" value="InterPro"/>
</dbReference>
<dbReference type="Pfam" id="PF00664">
    <property type="entry name" value="ABC_membrane"/>
    <property type="match status" value="1"/>
</dbReference>
<dbReference type="Gene3D" id="3.40.50.300">
    <property type="entry name" value="P-loop containing nucleotide triphosphate hydrolases"/>
    <property type="match status" value="1"/>
</dbReference>
<dbReference type="Pfam" id="PF00005">
    <property type="entry name" value="ABC_tran"/>
    <property type="match status" value="1"/>
</dbReference>